<dbReference type="EMBL" id="LR796915">
    <property type="protein sequence ID" value="CAB4174527.1"/>
    <property type="molecule type" value="Genomic_DNA"/>
</dbReference>
<organism evidence="6">
    <name type="scientific">uncultured Caudovirales phage</name>
    <dbReference type="NCBI Taxonomy" id="2100421"/>
    <lineage>
        <taxon>Viruses</taxon>
        <taxon>Duplodnaviria</taxon>
        <taxon>Heunggongvirae</taxon>
        <taxon>Uroviricota</taxon>
        <taxon>Caudoviricetes</taxon>
        <taxon>Peduoviridae</taxon>
        <taxon>Maltschvirus</taxon>
        <taxon>Maltschvirus maltsch</taxon>
    </lineage>
</organism>
<dbReference type="EMBL" id="LR796457">
    <property type="protein sequence ID" value="CAB4146035.1"/>
    <property type="molecule type" value="Genomic_DNA"/>
</dbReference>
<dbReference type="EMBL" id="LR796551">
    <property type="protein sequence ID" value="CAB4151018.1"/>
    <property type="molecule type" value="Genomic_DNA"/>
</dbReference>
<accession>A0A6J5R5L8</accession>
<proteinExistence type="predicted"/>
<reference evidence="6" key="1">
    <citation type="submission" date="2020-05" db="EMBL/GenBank/DDBJ databases">
        <authorList>
            <person name="Chiriac C."/>
            <person name="Salcher M."/>
            <person name="Ghai R."/>
            <person name="Kavagutti S V."/>
        </authorList>
    </citation>
    <scope>NUCLEOTIDE SEQUENCE</scope>
</reference>
<evidence type="ECO:0000313" key="4">
    <source>
        <dbReference type="EMBL" id="CAB4179836.1"/>
    </source>
</evidence>
<dbReference type="EMBL" id="LR797455">
    <property type="protein sequence ID" value="CAB4217908.1"/>
    <property type="molecule type" value="Genomic_DNA"/>
</dbReference>
<name>A0A6J5R5L8_9CAUD</name>
<evidence type="ECO:0000313" key="2">
    <source>
        <dbReference type="EMBL" id="CAB4151018.1"/>
    </source>
</evidence>
<evidence type="ECO:0000313" key="1">
    <source>
        <dbReference type="EMBL" id="CAB4146035.1"/>
    </source>
</evidence>
<evidence type="ECO:0000313" key="7">
    <source>
        <dbReference type="EMBL" id="CAB4192642.1"/>
    </source>
</evidence>
<protein>
    <submittedName>
        <fullName evidence="6">Uncharacterized protein</fullName>
    </submittedName>
</protein>
<dbReference type="EMBL" id="LR798431">
    <property type="protein sequence ID" value="CAB5231614.1"/>
    <property type="molecule type" value="Genomic_DNA"/>
</dbReference>
<evidence type="ECO:0000313" key="8">
    <source>
        <dbReference type="EMBL" id="CAB4217908.1"/>
    </source>
</evidence>
<dbReference type="EMBL" id="LR797188">
    <property type="protein sequence ID" value="CAB4192642.1"/>
    <property type="molecule type" value="Genomic_DNA"/>
</dbReference>
<dbReference type="EMBL" id="LR796983">
    <property type="protein sequence ID" value="CAB4179836.1"/>
    <property type="molecule type" value="Genomic_DNA"/>
</dbReference>
<sequence length="60" mass="6796">MSDPLSDFLKKPTANQTPMGGTLQCQECNDVVDGGLFDRAEKVLFWYCKNHHRSQIPLDV</sequence>
<evidence type="ECO:0000313" key="9">
    <source>
        <dbReference type="EMBL" id="CAB5231614.1"/>
    </source>
</evidence>
<dbReference type="EMBL" id="LR797131">
    <property type="protein sequence ID" value="CAB4189028.1"/>
    <property type="molecule type" value="Genomic_DNA"/>
</dbReference>
<evidence type="ECO:0000313" key="3">
    <source>
        <dbReference type="EMBL" id="CAB4174527.1"/>
    </source>
</evidence>
<evidence type="ECO:0000313" key="5">
    <source>
        <dbReference type="EMBL" id="CAB4185438.1"/>
    </source>
</evidence>
<evidence type="ECO:0000313" key="6">
    <source>
        <dbReference type="EMBL" id="CAB4189028.1"/>
    </source>
</evidence>
<gene>
    <name evidence="4" type="ORF">UFOVP1032_123</name>
    <name evidence="5" type="ORF">UFOVP1125_39</name>
    <name evidence="6" type="ORF">UFOVP1173_137</name>
    <name evidence="7" type="ORF">UFOVP1241_55</name>
    <name evidence="8" type="ORF">UFOVP1491_123</name>
    <name evidence="9" type="ORF">UFOVP1579_123</name>
    <name evidence="1" type="ORF">UFOVP485_150</name>
    <name evidence="2" type="ORF">UFOVP575_102</name>
    <name evidence="3" type="ORF">UFOVP963_58</name>
</gene>
<dbReference type="EMBL" id="LR797080">
    <property type="protein sequence ID" value="CAB4185438.1"/>
    <property type="molecule type" value="Genomic_DNA"/>
</dbReference>